<name>A0ABW8J2X0_9GAMM</name>
<dbReference type="RefSeq" id="WP_404612493.1">
    <property type="nucleotide sequence ID" value="NZ_JADIKK010000008.1"/>
</dbReference>
<sequence length="131" mass="14271">MPVELKMLGWSTALGLIYLLLATLLSLVQRGMTWNAGNRDEAVPLTGMAARMDRASRNFLETFAFFAVAVLVVVVGQRTGARTALGAELYFWARVVYLPVYAAGIPYLRTLVWTVSVVGLVMVLSGVFSPS</sequence>
<evidence type="ECO:0000313" key="7">
    <source>
        <dbReference type="Proteomes" id="UP001620339"/>
    </source>
</evidence>
<keyword evidence="2 5" id="KW-0812">Transmembrane</keyword>
<evidence type="ECO:0000256" key="5">
    <source>
        <dbReference type="SAM" id="Phobius"/>
    </source>
</evidence>
<dbReference type="Proteomes" id="UP001620339">
    <property type="component" value="Unassembled WGS sequence"/>
</dbReference>
<feature type="transmembrane region" description="Helical" evidence="5">
    <location>
        <begin position="111"/>
        <end position="129"/>
    </location>
</feature>
<feature type="transmembrane region" description="Helical" evidence="5">
    <location>
        <begin position="7"/>
        <end position="28"/>
    </location>
</feature>
<keyword evidence="7" id="KW-1185">Reference proteome</keyword>
<dbReference type="SUPFAM" id="SSF161084">
    <property type="entry name" value="MAPEG domain-like"/>
    <property type="match status" value="1"/>
</dbReference>
<gene>
    <name evidence="6" type="ORF">ISP25_06175</name>
</gene>
<feature type="transmembrane region" description="Helical" evidence="5">
    <location>
        <begin position="59"/>
        <end position="77"/>
    </location>
</feature>
<dbReference type="EMBL" id="JADIKK010000008">
    <property type="protein sequence ID" value="MFK2876651.1"/>
    <property type="molecule type" value="Genomic_DNA"/>
</dbReference>
<protein>
    <submittedName>
        <fullName evidence="6">MAPEG family protein</fullName>
    </submittedName>
</protein>
<organism evidence="6 7">
    <name type="scientific">Rhodanobacter hydrolyticus</name>
    <dbReference type="NCBI Taxonomy" id="2250595"/>
    <lineage>
        <taxon>Bacteria</taxon>
        <taxon>Pseudomonadati</taxon>
        <taxon>Pseudomonadota</taxon>
        <taxon>Gammaproteobacteria</taxon>
        <taxon>Lysobacterales</taxon>
        <taxon>Rhodanobacteraceae</taxon>
        <taxon>Rhodanobacter</taxon>
    </lineage>
</organism>
<proteinExistence type="predicted"/>
<evidence type="ECO:0000256" key="4">
    <source>
        <dbReference type="ARBA" id="ARBA00023136"/>
    </source>
</evidence>
<dbReference type="Pfam" id="PF01124">
    <property type="entry name" value="MAPEG"/>
    <property type="match status" value="1"/>
</dbReference>
<dbReference type="PANTHER" id="PTHR35371">
    <property type="entry name" value="INNER MEMBRANE PROTEIN"/>
    <property type="match status" value="1"/>
</dbReference>
<comment type="subcellular location">
    <subcellularLocation>
        <location evidence="1">Membrane</location>
    </subcellularLocation>
</comment>
<evidence type="ECO:0000256" key="3">
    <source>
        <dbReference type="ARBA" id="ARBA00022989"/>
    </source>
</evidence>
<evidence type="ECO:0000256" key="2">
    <source>
        <dbReference type="ARBA" id="ARBA00022692"/>
    </source>
</evidence>
<evidence type="ECO:0000313" key="6">
    <source>
        <dbReference type="EMBL" id="MFK2876651.1"/>
    </source>
</evidence>
<dbReference type="InterPro" id="IPR001129">
    <property type="entry name" value="Membr-assoc_MAPEG"/>
</dbReference>
<dbReference type="InterPro" id="IPR023352">
    <property type="entry name" value="MAPEG-like_dom_sf"/>
</dbReference>
<dbReference type="PANTHER" id="PTHR35371:SF1">
    <property type="entry name" value="BLR7753 PROTEIN"/>
    <property type="match status" value="1"/>
</dbReference>
<keyword evidence="4 5" id="KW-0472">Membrane</keyword>
<evidence type="ECO:0000256" key="1">
    <source>
        <dbReference type="ARBA" id="ARBA00004370"/>
    </source>
</evidence>
<comment type="caution">
    <text evidence="6">The sequence shown here is derived from an EMBL/GenBank/DDBJ whole genome shotgun (WGS) entry which is preliminary data.</text>
</comment>
<reference evidence="6 7" key="1">
    <citation type="submission" date="2020-10" db="EMBL/GenBank/DDBJ databases">
        <title>Phylogeny of dyella-like bacteria.</title>
        <authorList>
            <person name="Fu J."/>
        </authorList>
    </citation>
    <scope>NUCLEOTIDE SEQUENCE [LARGE SCALE GENOMIC DNA]</scope>
    <source>
        <strain evidence="6 7">KACC 19113</strain>
    </source>
</reference>
<accession>A0ABW8J2X0</accession>
<keyword evidence="3 5" id="KW-1133">Transmembrane helix</keyword>
<dbReference type="Gene3D" id="1.20.120.550">
    <property type="entry name" value="Membrane associated eicosanoid/glutathione metabolism-like domain"/>
    <property type="match status" value="1"/>
</dbReference>